<evidence type="ECO:0000313" key="1">
    <source>
        <dbReference type="EMBL" id="MFD2163164.1"/>
    </source>
</evidence>
<keyword evidence="2" id="KW-1185">Reference proteome</keyword>
<dbReference type="EMBL" id="JBHUHZ010000002">
    <property type="protein sequence ID" value="MFD2163164.1"/>
    <property type="molecule type" value="Genomic_DNA"/>
</dbReference>
<dbReference type="Pfam" id="PF07606">
    <property type="entry name" value="DUF1569"/>
    <property type="match status" value="1"/>
</dbReference>
<sequence>MKNIFEPAIAQEVIERINKLTPDSRPLWGKMTVAQMLAHCNVTYELVYDDKHKKPNALMRFLLKTFVKNKVVTELPYKQNNPTAPFFVIKDGKDFELEKKRLIDYINKTQQLGAGHFDKKESFSFGILSAGEWNNMFYKHLDHHLNQFGV</sequence>
<dbReference type="RefSeq" id="WP_255901310.1">
    <property type="nucleotide sequence ID" value="NZ_JAFMZO010000002.1"/>
</dbReference>
<name>A0ABW4ZNK9_9SPHI</name>
<protein>
    <submittedName>
        <fullName evidence="1">DUF1569 domain-containing protein</fullName>
    </submittedName>
</protein>
<dbReference type="InterPro" id="IPR011463">
    <property type="entry name" value="DUF1569"/>
</dbReference>
<proteinExistence type="predicted"/>
<evidence type="ECO:0000313" key="2">
    <source>
        <dbReference type="Proteomes" id="UP001597387"/>
    </source>
</evidence>
<comment type="caution">
    <text evidence="1">The sequence shown here is derived from an EMBL/GenBank/DDBJ whole genome shotgun (WGS) entry which is preliminary data.</text>
</comment>
<accession>A0ABW4ZNK9</accession>
<organism evidence="1 2">
    <name type="scientific">Paradesertivirga mongoliensis</name>
    <dbReference type="NCBI Taxonomy" id="2100740"/>
    <lineage>
        <taxon>Bacteria</taxon>
        <taxon>Pseudomonadati</taxon>
        <taxon>Bacteroidota</taxon>
        <taxon>Sphingobacteriia</taxon>
        <taxon>Sphingobacteriales</taxon>
        <taxon>Sphingobacteriaceae</taxon>
        <taxon>Paradesertivirga</taxon>
    </lineage>
</organism>
<gene>
    <name evidence="1" type="ORF">ACFSJU_12230</name>
</gene>
<reference evidence="2" key="1">
    <citation type="journal article" date="2019" name="Int. J. Syst. Evol. Microbiol.">
        <title>The Global Catalogue of Microorganisms (GCM) 10K type strain sequencing project: providing services to taxonomists for standard genome sequencing and annotation.</title>
        <authorList>
            <consortium name="The Broad Institute Genomics Platform"/>
            <consortium name="The Broad Institute Genome Sequencing Center for Infectious Disease"/>
            <person name="Wu L."/>
            <person name="Ma J."/>
        </authorList>
    </citation>
    <scope>NUCLEOTIDE SEQUENCE [LARGE SCALE GENOMIC DNA]</scope>
    <source>
        <strain evidence="2">KCTC 42217</strain>
    </source>
</reference>
<dbReference type="Proteomes" id="UP001597387">
    <property type="component" value="Unassembled WGS sequence"/>
</dbReference>